<evidence type="ECO:0000256" key="5">
    <source>
        <dbReference type="ARBA" id="ARBA00022741"/>
    </source>
</evidence>
<evidence type="ECO:0000259" key="14">
    <source>
        <dbReference type="Pfam" id="PF00122"/>
    </source>
</evidence>
<dbReference type="GO" id="GO:0019829">
    <property type="term" value="F:ATPase-coupled monoatomic cation transmembrane transporter activity"/>
    <property type="evidence" value="ECO:0007669"/>
    <property type="project" value="TreeGrafter"/>
</dbReference>
<evidence type="ECO:0000256" key="2">
    <source>
        <dbReference type="ARBA" id="ARBA00006000"/>
    </source>
</evidence>
<dbReference type="SFLD" id="SFLDS00003">
    <property type="entry name" value="Haloacid_Dehalogenase"/>
    <property type="match status" value="1"/>
</dbReference>
<dbReference type="PANTHER" id="PTHR45630">
    <property type="entry name" value="CATION-TRANSPORTING ATPASE-RELATED"/>
    <property type="match status" value="1"/>
</dbReference>
<dbReference type="PRINTS" id="PR00119">
    <property type="entry name" value="CATATPASE"/>
</dbReference>
<dbReference type="InterPro" id="IPR008250">
    <property type="entry name" value="ATPase_P-typ_transduc_dom_A_sf"/>
</dbReference>
<sequence>MYALVLHRVAVAVNSSDIARASLHVRLPFIAHLYAIPFLSLYPLLAYAYYVKYDEWLVSEEWTFLACVVLGASHALSFLVTRWSGAARALITTSAAKSLREANCIRIVPHVHRGQGDIVPIHKKVESDPSTYTFSYQRDTYIIQSLEPLVFIRLPYPSTGQPPLSSFLQPKGLPAADLPNLLSLYGGNEFNIPIPTFTELFGEHATAPFFVFQIFCVALWCLDEYWYYSLFTLFMLVMFECTVVWQRVRTLTEFRTMSVAPYPIQCYRDKKWQTVQTEKLLPGDVISLAPQQNELIVPADVLLVHGTCIVNEAMLSGESTPLLKESIQLLDATDKLDVDGLHKNAVLFSGTKILQASAASQTGLAAPLQTPDGGCLGVVLRTGFGTAQGQLVRTMIFSTERVSANNTESFLFIGFLLVFAIAASWYVWTKGIERDLKKSKLLLDCVLIITSVVPPELPMELSLAVNASLVALSKYAIFCTEPFRIPFAGRVDVCCFDKTGTITAENLVLEGVVGVDPTNDRKLVNVKNSSRETTLCLAAAHALVRLDDGTIVGDPMEKTTLAALEWNLSKGEQISPANVNAPHKTQLSIRRRFQFSSALKRMSTVSNLPGGKTFAAVKGAPETIKGMLSTVPAHYDDTYKYFTREGSRVLALATKDMPSMSIDRINKLSRDEVETQLVFAGFLVFHCPLKADAIETLQMLSNSSHRCIMITGDNPLTAVHVARDVEIVDREALILDLRENPAHEGDLIWRTVDETKIIPVDPSEPLDVSLFKTYDICVTGAAMKQYQGRPGWNHLVQNTWVYARVSPAQKEYILTTLKTLGYITLMAGDGTNDVGALKQAHIGVALLDGTPEDLQKIAERQKIERIKKVYESQLSISARFNQAPPPIPAAIAHLFPDAVAAQQRAAADLATARRRNPMERFNLEAITSKMAEMEDEEEVPKIKLGDASCAAPFTSKLSHVAAVTHIIRQGRCTLVATIQMYKILALNCLITAYSLSVQYLDGIKFGDYQYTITGVMMSVCFLCISRAKPVEKLSRERPLGNIFNLYVFLSIVLQFALHIVTLVYMTNLSHGYEPREGPIDLEAKFEPNLLNTAIYLLGLSQQVSTFAINFQGRPFREGIRENKYLYWGLVGASAVAFCGATDFIPELNRWLQIVEMTASFRMRLTVSMVIDFAGCWVIEKVCKHLFADLEPKEMVTRGRERRELRRAEQERLRSAEEADQTSKKKEQ</sequence>
<keyword evidence="6" id="KW-0256">Endoplasmic reticulum</keyword>
<evidence type="ECO:0000313" key="16">
    <source>
        <dbReference type="EMBL" id="KAJ7198752.1"/>
    </source>
</evidence>
<keyword evidence="4" id="KW-0479">Metal-binding</keyword>
<keyword evidence="11 13" id="KW-0472">Membrane</keyword>
<reference evidence="16" key="1">
    <citation type="submission" date="2023-03" db="EMBL/GenBank/DDBJ databases">
        <title>Massive genome expansion in bonnet fungi (Mycena s.s.) driven by repeated elements and novel gene families across ecological guilds.</title>
        <authorList>
            <consortium name="Lawrence Berkeley National Laboratory"/>
            <person name="Harder C.B."/>
            <person name="Miyauchi S."/>
            <person name="Viragh M."/>
            <person name="Kuo A."/>
            <person name="Thoen E."/>
            <person name="Andreopoulos B."/>
            <person name="Lu D."/>
            <person name="Skrede I."/>
            <person name="Drula E."/>
            <person name="Henrissat B."/>
            <person name="Morin E."/>
            <person name="Kohler A."/>
            <person name="Barry K."/>
            <person name="LaButti K."/>
            <person name="Morin E."/>
            <person name="Salamov A."/>
            <person name="Lipzen A."/>
            <person name="Mereny Z."/>
            <person name="Hegedus B."/>
            <person name="Baldrian P."/>
            <person name="Stursova M."/>
            <person name="Weitz H."/>
            <person name="Taylor A."/>
            <person name="Grigoriev I.V."/>
            <person name="Nagy L.G."/>
            <person name="Martin F."/>
            <person name="Kauserud H."/>
        </authorList>
    </citation>
    <scope>NUCLEOTIDE SEQUENCE</scope>
    <source>
        <strain evidence="16">9144</strain>
    </source>
</reference>
<feature type="domain" description="P5A-ATPase transmembrane helical hairpin" evidence="15">
    <location>
        <begin position="27"/>
        <end position="97"/>
    </location>
</feature>
<dbReference type="GO" id="GO:0016887">
    <property type="term" value="F:ATP hydrolysis activity"/>
    <property type="evidence" value="ECO:0007669"/>
    <property type="project" value="InterPro"/>
</dbReference>
<dbReference type="InterPro" id="IPR059000">
    <property type="entry name" value="ATPase_P-type_domA"/>
</dbReference>
<organism evidence="16 17">
    <name type="scientific">Mycena pura</name>
    <dbReference type="NCBI Taxonomy" id="153505"/>
    <lineage>
        <taxon>Eukaryota</taxon>
        <taxon>Fungi</taxon>
        <taxon>Dikarya</taxon>
        <taxon>Basidiomycota</taxon>
        <taxon>Agaricomycotina</taxon>
        <taxon>Agaricomycetes</taxon>
        <taxon>Agaricomycetidae</taxon>
        <taxon>Agaricales</taxon>
        <taxon>Marasmiineae</taxon>
        <taxon>Mycenaceae</taxon>
        <taxon>Mycena</taxon>
    </lineage>
</organism>
<dbReference type="InterPro" id="IPR047820">
    <property type="entry name" value="P5A-type_ATPase"/>
</dbReference>
<dbReference type="GO" id="GO:0006874">
    <property type="term" value="P:intracellular calcium ion homeostasis"/>
    <property type="evidence" value="ECO:0007669"/>
    <property type="project" value="TreeGrafter"/>
</dbReference>
<evidence type="ECO:0000256" key="12">
    <source>
        <dbReference type="SAM" id="MobiDB-lite"/>
    </source>
</evidence>
<dbReference type="SUPFAM" id="SSF81653">
    <property type="entry name" value="Calcium ATPase, transduction domain A"/>
    <property type="match status" value="1"/>
</dbReference>
<dbReference type="InterPro" id="IPR018303">
    <property type="entry name" value="ATPase_P-typ_P_site"/>
</dbReference>
<evidence type="ECO:0000256" key="1">
    <source>
        <dbReference type="ARBA" id="ARBA00004477"/>
    </source>
</evidence>
<dbReference type="InterPro" id="IPR006544">
    <property type="entry name" value="P-type_TPase_V"/>
</dbReference>
<feature type="transmembrane region" description="Helical" evidence="13">
    <location>
        <begin position="1045"/>
        <end position="1065"/>
    </location>
</feature>
<keyword evidence="5" id="KW-0547">Nucleotide-binding</keyword>
<feature type="transmembrane region" description="Helical" evidence="13">
    <location>
        <begin position="200"/>
        <end position="220"/>
    </location>
</feature>
<dbReference type="FunFam" id="3.40.50.1000:FF:000071">
    <property type="entry name" value="Cation-transporting ATPase"/>
    <property type="match status" value="1"/>
</dbReference>
<evidence type="ECO:0000256" key="13">
    <source>
        <dbReference type="SAM" id="Phobius"/>
    </source>
</evidence>
<evidence type="ECO:0000313" key="17">
    <source>
        <dbReference type="Proteomes" id="UP001219525"/>
    </source>
</evidence>
<evidence type="ECO:0000256" key="9">
    <source>
        <dbReference type="ARBA" id="ARBA00022967"/>
    </source>
</evidence>
<feature type="region of interest" description="Disordered" evidence="12">
    <location>
        <begin position="1196"/>
        <end position="1227"/>
    </location>
</feature>
<dbReference type="SFLD" id="SFLDF00027">
    <property type="entry name" value="p-type_atpase"/>
    <property type="match status" value="1"/>
</dbReference>
<dbReference type="InterPro" id="IPR057255">
    <property type="entry name" value="2TM_P5A-ATPase"/>
</dbReference>
<evidence type="ECO:0000256" key="10">
    <source>
        <dbReference type="ARBA" id="ARBA00022989"/>
    </source>
</evidence>
<keyword evidence="10 13" id="KW-1133">Transmembrane helix</keyword>
<dbReference type="Gene3D" id="3.40.50.1000">
    <property type="entry name" value="HAD superfamily/HAD-like"/>
    <property type="match status" value="1"/>
</dbReference>
<dbReference type="GO" id="GO:0015662">
    <property type="term" value="F:P-type ion transporter activity"/>
    <property type="evidence" value="ECO:0007669"/>
    <property type="project" value="TreeGrafter"/>
</dbReference>
<keyword evidence="17" id="KW-1185">Reference proteome</keyword>
<name>A0AAD6YA47_9AGAR</name>
<dbReference type="EMBL" id="JARJCW010000071">
    <property type="protein sequence ID" value="KAJ7198752.1"/>
    <property type="molecule type" value="Genomic_DNA"/>
</dbReference>
<dbReference type="PROSITE" id="PS00154">
    <property type="entry name" value="ATPASE_E1_E2"/>
    <property type="match status" value="1"/>
</dbReference>
<dbReference type="SFLD" id="SFLDG00002">
    <property type="entry name" value="C1.7:_P-type_atpase_like"/>
    <property type="match status" value="1"/>
</dbReference>
<feature type="transmembrane region" description="Helical" evidence="13">
    <location>
        <begin position="1008"/>
        <end position="1024"/>
    </location>
</feature>
<evidence type="ECO:0000256" key="3">
    <source>
        <dbReference type="ARBA" id="ARBA00022692"/>
    </source>
</evidence>
<dbReference type="GO" id="GO:0005524">
    <property type="term" value="F:ATP binding"/>
    <property type="evidence" value="ECO:0007669"/>
    <property type="project" value="UniProtKB-KW"/>
</dbReference>
<dbReference type="Pfam" id="PF00122">
    <property type="entry name" value="E1-E2_ATPase"/>
    <property type="match status" value="1"/>
</dbReference>
<dbReference type="InterPro" id="IPR036412">
    <property type="entry name" value="HAD-like_sf"/>
</dbReference>
<dbReference type="SUPFAM" id="SSF81660">
    <property type="entry name" value="Metal cation-transporting ATPase, ATP-binding domain N"/>
    <property type="match status" value="1"/>
</dbReference>
<keyword evidence="8" id="KW-0460">Magnesium</keyword>
<comment type="subcellular location">
    <subcellularLocation>
        <location evidence="1">Endoplasmic reticulum membrane</location>
        <topology evidence="1">Multi-pass membrane protein</topology>
    </subcellularLocation>
</comment>
<proteinExistence type="inferred from homology"/>
<dbReference type="NCBIfam" id="TIGR01494">
    <property type="entry name" value="ATPase_P-type"/>
    <property type="match status" value="1"/>
</dbReference>
<feature type="transmembrane region" description="Helical" evidence="13">
    <location>
        <begin position="62"/>
        <end position="80"/>
    </location>
</feature>
<evidence type="ECO:0008006" key="18">
    <source>
        <dbReference type="Google" id="ProtNLM"/>
    </source>
</evidence>
<dbReference type="AlphaFoldDB" id="A0AAD6YA47"/>
<dbReference type="InterPro" id="IPR001757">
    <property type="entry name" value="P_typ_ATPase"/>
</dbReference>
<dbReference type="SUPFAM" id="SSF81665">
    <property type="entry name" value="Calcium ATPase, transmembrane domain M"/>
    <property type="match status" value="1"/>
</dbReference>
<dbReference type="Pfam" id="PF23143">
    <property type="entry name" value="2TM_P5A-ATPase"/>
    <property type="match status" value="1"/>
</dbReference>
<keyword evidence="9" id="KW-1278">Translocase</keyword>
<feature type="transmembrane region" description="Helical" evidence="13">
    <location>
        <begin position="226"/>
        <end position="245"/>
    </location>
</feature>
<keyword evidence="7" id="KW-0067">ATP-binding</keyword>
<evidence type="ECO:0000256" key="11">
    <source>
        <dbReference type="ARBA" id="ARBA00023136"/>
    </source>
</evidence>
<comment type="caution">
    <text evidence="16">The sequence shown here is derived from an EMBL/GenBank/DDBJ whole genome shotgun (WGS) entry which is preliminary data.</text>
</comment>
<dbReference type="InterPro" id="IPR044492">
    <property type="entry name" value="P_typ_ATPase_HD_dom"/>
</dbReference>
<dbReference type="InterPro" id="IPR023214">
    <property type="entry name" value="HAD_sf"/>
</dbReference>
<accession>A0AAD6YA47</accession>
<dbReference type="SUPFAM" id="SSF56784">
    <property type="entry name" value="HAD-like"/>
    <property type="match status" value="1"/>
</dbReference>
<evidence type="ECO:0000259" key="15">
    <source>
        <dbReference type="Pfam" id="PF23143"/>
    </source>
</evidence>
<comment type="similarity">
    <text evidence="2">Belongs to the cation transport ATPase (P-type) (TC 3.A.3) family. Type V subfamily.</text>
</comment>
<dbReference type="InterPro" id="IPR023298">
    <property type="entry name" value="ATPase_P-typ_TM_dom_sf"/>
</dbReference>
<dbReference type="Gene3D" id="3.40.1110.10">
    <property type="entry name" value="Calcium-transporting ATPase, cytoplasmic domain N"/>
    <property type="match status" value="1"/>
</dbReference>
<dbReference type="Gene3D" id="2.70.150.10">
    <property type="entry name" value="Calcium-transporting ATPase, cytoplasmic transduction domain A"/>
    <property type="match status" value="1"/>
</dbReference>
<evidence type="ECO:0000256" key="8">
    <source>
        <dbReference type="ARBA" id="ARBA00022842"/>
    </source>
</evidence>
<dbReference type="Pfam" id="PF13246">
    <property type="entry name" value="Cation_ATPase"/>
    <property type="match status" value="1"/>
</dbReference>
<dbReference type="GO" id="GO:0005789">
    <property type="term" value="C:endoplasmic reticulum membrane"/>
    <property type="evidence" value="ECO:0007669"/>
    <property type="project" value="UniProtKB-SubCell"/>
</dbReference>
<dbReference type="CDD" id="cd07543">
    <property type="entry name" value="P-type_ATPase_cation"/>
    <property type="match status" value="1"/>
</dbReference>
<protein>
    <recommendedName>
        <fullName evidence="18">Endoplasmic reticulum Ca-transporting P-type ATPase</fullName>
    </recommendedName>
</protein>
<gene>
    <name evidence="16" type="ORF">GGX14DRAFT_468787</name>
</gene>
<feature type="transmembrane region" description="Helical" evidence="13">
    <location>
        <begin position="410"/>
        <end position="428"/>
    </location>
</feature>
<dbReference type="InterPro" id="IPR023299">
    <property type="entry name" value="ATPase_P-typ_cyto_dom_N"/>
</dbReference>
<dbReference type="NCBIfam" id="TIGR01657">
    <property type="entry name" value="P-ATPase-V"/>
    <property type="match status" value="1"/>
</dbReference>
<evidence type="ECO:0000256" key="7">
    <source>
        <dbReference type="ARBA" id="ARBA00022840"/>
    </source>
</evidence>
<dbReference type="Proteomes" id="UP001219525">
    <property type="component" value="Unassembled WGS sequence"/>
</dbReference>
<evidence type="ECO:0000256" key="6">
    <source>
        <dbReference type="ARBA" id="ARBA00022824"/>
    </source>
</evidence>
<dbReference type="GO" id="GO:0046872">
    <property type="term" value="F:metal ion binding"/>
    <property type="evidence" value="ECO:0007669"/>
    <property type="project" value="UniProtKB-KW"/>
</dbReference>
<feature type="domain" description="P-type ATPase A" evidence="14">
    <location>
        <begin position="264"/>
        <end position="394"/>
    </location>
</feature>
<keyword evidence="3 13" id="KW-0812">Transmembrane</keyword>
<feature type="transmembrane region" description="Helical" evidence="13">
    <location>
        <begin position="29"/>
        <end position="50"/>
    </location>
</feature>
<evidence type="ECO:0000256" key="4">
    <source>
        <dbReference type="ARBA" id="ARBA00022723"/>
    </source>
</evidence>
<dbReference type="PANTHER" id="PTHR45630:SF7">
    <property type="entry name" value="ENDOPLASMIC RETICULUM TRANSMEMBRANE HELIX TRANSLOCASE"/>
    <property type="match status" value="1"/>
</dbReference>